<keyword evidence="2" id="KW-1185">Reference proteome</keyword>
<name>A0A8S3Q7F4_MYTED</name>
<accession>A0A8S3Q7F4</accession>
<dbReference type="AlphaFoldDB" id="A0A8S3Q7F4"/>
<dbReference type="OrthoDB" id="10385342at2759"/>
<organism evidence="1 2">
    <name type="scientific">Mytilus edulis</name>
    <name type="common">Blue mussel</name>
    <dbReference type="NCBI Taxonomy" id="6550"/>
    <lineage>
        <taxon>Eukaryota</taxon>
        <taxon>Metazoa</taxon>
        <taxon>Spiralia</taxon>
        <taxon>Lophotrochozoa</taxon>
        <taxon>Mollusca</taxon>
        <taxon>Bivalvia</taxon>
        <taxon>Autobranchia</taxon>
        <taxon>Pteriomorphia</taxon>
        <taxon>Mytilida</taxon>
        <taxon>Mytiloidea</taxon>
        <taxon>Mytilidae</taxon>
        <taxon>Mytilinae</taxon>
        <taxon>Mytilus</taxon>
    </lineage>
</organism>
<sequence>MPTIPPSRRDRKSTFIIIPNGQHTWSIPDCKLLAWEFAASQLEHHSTGEFQHTSITKIKKKDIQLSEELSDVSDEDEPIPQLVVGKKKSDSQGDNNTITVSVGEMVLLNLKEYEKEWPQVAQVINFEEETCMIHWFRGSKTKPWKPCSRVIQGKKGKREAWTQTINKTEIIRNSFCLTKGGFLPKNVKEFCKSHELQAKI</sequence>
<gene>
    <name evidence="1" type="ORF">MEDL_7928</name>
</gene>
<dbReference type="Proteomes" id="UP000683360">
    <property type="component" value="Unassembled WGS sequence"/>
</dbReference>
<reference evidence="1" key="1">
    <citation type="submission" date="2021-03" db="EMBL/GenBank/DDBJ databases">
        <authorList>
            <person name="Bekaert M."/>
        </authorList>
    </citation>
    <scope>NUCLEOTIDE SEQUENCE</scope>
</reference>
<proteinExistence type="predicted"/>
<comment type="caution">
    <text evidence="1">The sequence shown here is derived from an EMBL/GenBank/DDBJ whole genome shotgun (WGS) entry which is preliminary data.</text>
</comment>
<dbReference type="EMBL" id="CAJPWZ010000445">
    <property type="protein sequence ID" value="CAG2192773.1"/>
    <property type="molecule type" value="Genomic_DNA"/>
</dbReference>
<evidence type="ECO:0000313" key="2">
    <source>
        <dbReference type="Proteomes" id="UP000683360"/>
    </source>
</evidence>
<evidence type="ECO:0000313" key="1">
    <source>
        <dbReference type="EMBL" id="CAG2192773.1"/>
    </source>
</evidence>
<protein>
    <submittedName>
        <fullName evidence="1">Uncharacterized protein</fullName>
    </submittedName>
</protein>